<feature type="compositionally biased region" description="Basic and acidic residues" evidence="1">
    <location>
        <begin position="123"/>
        <end position="135"/>
    </location>
</feature>
<dbReference type="AlphaFoldDB" id="A0A136J691"/>
<evidence type="ECO:0000313" key="3">
    <source>
        <dbReference type="Proteomes" id="UP000070501"/>
    </source>
</evidence>
<protein>
    <submittedName>
        <fullName evidence="2">Uncharacterized protein</fullName>
    </submittedName>
</protein>
<keyword evidence="3" id="KW-1185">Reference proteome</keyword>
<feature type="region of interest" description="Disordered" evidence="1">
    <location>
        <begin position="532"/>
        <end position="585"/>
    </location>
</feature>
<accession>A0A136J691</accession>
<reference evidence="3" key="1">
    <citation type="submission" date="2016-02" db="EMBL/GenBank/DDBJ databases">
        <title>Draft genome sequence of Microdochium bolleyi, a fungal endophyte of beachgrass.</title>
        <authorList>
            <consortium name="DOE Joint Genome Institute"/>
            <person name="David A.S."/>
            <person name="May G."/>
            <person name="Haridas S."/>
            <person name="Lim J."/>
            <person name="Wang M."/>
            <person name="Labutti K."/>
            <person name="Lipzen A."/>
            <person name="Barry K."/>
            <person name="Grigoriev I.V."/>
        </authorList>
    </citation>
    <scope>NUCLEOTIDE SEQUENCE [LARGE SCALE GENOMIC DNA]</scope>
    <source>
        <strain evidence="3">J235TASD1</strain>
    </source>
</reference>
<feature type="compositionally biased region" description="Basic and acidic residues" evidence="1">
    <location>
        <begin position="283"/>
        <end position="312"/>
    </location>
</feature>
<proteinExistence type="predicted"/>
<feature type="compositionally biased region" description="Basic and acidic residues" evidence="1">
    <location>
        <begin position="485"/>
        <end position="496"/>
    </location>
</feature>
<feature type="compositionally biased region" description="Basic and acidic residues" evidence="1">
    <location>
        <begin position="361"/>
        <end position="372"/>
    </location>
</feature>
<name>A0A136J691_9PEZI</name>
<feature type="compositionally biased region" description="Basic and acidic residues" evidence="1">
    <location>
        <begin position="384"/>
        <end position="418"/>
    </location>
</feature>
<gene>
    <name evidence="2" type="ORF">Micbo1qcDRAFT_50237</name>
</gene>
<dbReference type="STRING" id="196109.A0A136J691"/>
<dbReference type="EMBL" id="KQ964248">
    <property type="protein sequence ID" value="KXJ92672.1"/>
    <property type="molecule type" value="Genomic_DNA"/>
</dbReference>
<dbReference type="Proteomes" id="UP000070501">
    <property type="component" value="Unassembled WGS sequence"/>
</dbReference>
<sequence length="943" mass="106460">MSRIDVDSFLQQGYWPNSRARSPDPRSYVHDGLHHDYLPDPVPEHTLVYRDPSAPRWLPSTASRPRQSRPPATVEDEVDSLAKEYGSTISSQIGDEAPNRGETDQLPIIQEIDQGIEPIPEPNTERRFVRREPDQGRAAQGSPEPNEERRFVLVPATSDGDETRGQKTPTSKRNSGHGLPDTPPQQRPRNSTPEANNETKPGVAKASEPRHKPEPRSSPQRHRQYPGDDLPPIVTDVPPEPPLHNVSRPKSAMGLKTGPNDYYTPRERESSTLSPDVPRSATKSRDRTERRWEEPVDRPNERKTRPQEDTSARRAPMGPRSRADSRSDSLRPAPPVHPSLEKRHSANDIPISRPRPMSRGSPERKYPDHESVGRTPTKPSAKRISRDSSLEGPFEYKIDREVPSSRDWDTSEEDSRRRGDVRRRQKPVIVDDRVDRNGFVGPRPETRPPVDKGRYRSRDVNGPRTSQPQLFDSDPAGTRSSTFPREPRSSDDERQRYPNPPTRASTTRGTMGPSASVAIPAVVAGATAASVAFSRDSGTPVDKRGPGVLPLPKDSGSARSSASTLSSSPPKQAYQPPKFDPALHGVALNDSMSHHRRLSEDVRSGELPDIADCPRTIESTGHMDWLTLPRCDNFNICPTCYQNVFAHTEFATSFTVAPFRPADRAIKCDFGTSQWFHIAWLLILKYRKADMTLMHNIATVGARTQACSGFRETYRKWYSLKEPNSQRTISSFQMCSHCAKTVEVLLPNLTGVFVETSGEPSTGVCLMHPSPERRRFLLYFDIMETASDRALATKTAPDIRRLAAKIRELSRLPECRGQIPIQDGKWFVMKKLPNFTVCEECFEDVIQPLLDRGQALSFVGNFHSNPVQFQLAACQLYSNRMREIFGKAMRRKDFEYLEDKLEERKVKEGEMHRRLAGLDRDALGAEFTDHEVARILDEWKRWE</sequence>
<feature type="compositionally biased region" description="Basic and acidic residues" evidence="1">
    <location>
        <begin position="21"/>
        <end position="38"/>
    </location>
</feature>
<organism evidence="2 3">
    <name type="scientific">Microdochium bolleyi</name>
    <dbReference type="NCBI Taxonomy" id="196109"/>
    <lineage>
        <taxon>Eukaryota</taxon>
        <taxon>Fungi</taxon>
        <taxon>Dikarya</taxon>
        <taxon>Ascomycota</taxon>
        <taxon>Pezizomycotina</taxon>
        <taxon>Sordariomycetes</taxon>
        <taxon>Xylariomycetidae</taxon>
        <taxon>Xylariales</taxon>
        <taxon>Microdochiaceae</taxon>
        <taxon>Microdochium</taxon>
    </lineage>
</organism>
<feature type="compositionally biased region" description="Polar residues" evidence="1">
    <location>
        <begin position="187"/>
        <end position="199"/>
    </location>
</feature>
<dbReference type="OrthoDB" id="5296at2759"/>
<feature type="region of interest" description="Disordered" evidence="1">
    <location>
        <begin position="1"/>
        <end position="513"/>
    </location>
</feature>
<evidence type="ECO:0000313" key="2">
    <source>
        <dbReference type="EMBL" id="KXJ92672.1"/>
    </source>
</evidence>
<dbReference type="InParanoid" id="A0A136J691"/>
<feature type="compositionally biased region" description="Low complexity" evidence="1">
    <location>
        <begin position="555"/>
        <end position="568"/>
    </location>
</feature>
<feature type="compositionally biased region" description="Basic and acidic residues" evidence="1">
    <location>
        <begin position="444"/>
        <end position="461"/>
    </location>
</feature>
<evidence type="ECO:0000256" key="1">
    <source>
        <dbReference type="SAM" id="MobiDB-lite"/>
    </source>
</evidence>